<protein>
    <submittedName>
        <fullName evidence="1">Uncharacterized protein</fullName>
    </submittedName>
</protein>
<evidence type="ECO:0000313" key="2">
    <source>
        <dbReference type="Proteomes" id="UP001057402"/>
    </source>
</evidence>
<accession>A0ACB9R0E8</accession>
<proteinExistence type="predicted"/>
<evidence type="ECO:0000313" key="1">
    <source>
        <dbReference type="EMBL" id="KAI4371993.1"/>
    </source>
</evidence>
<keyword evidence="2" id="KW-1185">Reference proteome</keyword>
<gene>
    <name evidence="1" type="ORF">MLD38_010281</name>
</gene>
<organism evidence="1 2">
    <name type="scientific">Melastoma candidum</name>
    <dbReference type="NCBI Taxonomy" id="119954"/>
    <lineage>
        <taxon>Eukaryota</taxon>
        <taxon>Viridiplantae</taxon>
        <taxon>Streptophyta</taxon>
        <taxon>Embryophyta</taxon>
        <taxon>Tracheophyta</taxon>
        <taxon>Spermatophyta</taxon>
        <taxon>Magnoliopsida</taxon>
        <taxon>eudicotyledons</taxon>
        <taxon>Gunneridae</taxon>
        <taxon>Pentapetalae</taxon>
        <taxon>rosids</taxon>
        <taxon>malvids</taxon>
        <taxon>Myrtales</taxon>
        <taxon>Melastomataceae</taxon>
        <taxon>Melastomatoideae</taxon>
        <taxon>Melastomateae</taxon>
        <taxon>Melastoma</taxon>
    </lineage>
</organism>
<dbReference type="EMBL" id="CM042883">
    <property type="protein sequence ID" value="KAI4371993.1"/>
    <property type="molecule type" value="Genomic_DNA"/>
</dbReference>
<comment type="caution">
    <text evidence="1">The sequence shown here is derived from an EMBL/GenBank/DDBJ whole genome shotgun (WGS) entry which is preliminary data.</text>
</comment>
<sequence length="434" mass="48677">MKAIAKVIEKEREIIHRHHHGHEHNVPDGNVKPNGVHASGADVITNTWRILSGENNWEGLLDPLDIDVRRLVIHYGDMIQATYDTFITQKVSRFAGASRYSEKDLFAKVGLEKGNPFKYSVTRFIYGTSKVNIPEALFIKSLSREAWSRESNWMGYISVATDEGAARMGRRDIVITWRGTKQAMEWLDDFEFALVSAPKVFGKHQHHGAKIHQGFYSIYTSSDPRSQYCKKSARDQIIEEIGRLVEKYKDEKISITVTGHSLGASLATLTAFDIAANGFNKGCLVTAIVLASPRVGDLNFKKLFSATENLRTLRVRNIGDIVPQYPFLGYSDVGEEIVVDSSKSNYLKDAGLDLSKKHSLQVYLHMMAGKEGPDGAFELVVDRDIALVNRSIDALKEEYLVPAAWWVALNMGMVQQDDGSWKLMDHEADDNTGK</sequence>
<name>A0ACB9R0E8_9MYRT</name>
<reference evidence="2" key="1">
    <citation type="journal article" date="2023" name="Front. Plant Sci.">
        <title>Chromosomal-level genome assembly of Melastoma candidum provides insights into trichome evolution.</title>
        <authorList>
            <person name="Zhong Y."/>
            <person name="Wu W."/>
            <person name="Sun C."/>
            <person name="Zou P."/>
            <person name="Liu Y."/>
            <person name="Dai S."/>
            <person name="Zhou R."/>
        </authorList>
    </citation>
    <scope>NUCLEOTIDE SEQUENCE [LARGE SCALE GENOMIC DNA]</scope>
</reference>
<dbReference type="Proteomes" id="UP001057402">
    <property type="component" value="Chromosome 4"/>
</dbReference>